<dbReference type="Proteomes" id="UP000231501">
    <property type="component" value="Unassembled WGS sequence"/>
</dbReference>
<protein>
    <submittedName>
        <fullName evidence="1">Uncharacterized protein</fullName>
    </submittedName>
</protein>
<proteinExistence type="predicted"/>
<dbReference type="Gene3D" id="3.40.47.10">
    <property type="match status" value="1"/>
</dbReference>
<accession>A0A2G9C1T4</accession>
<dbReference type="OrthoDB" id="9808669at2"/>
<organism evidence="1 2">
    <name type="scientific">Roseateles chitinivorans</name>
    <dbReference type="NCBI Taxonomy" id="2917965"/>
    <lineage>
        <taxon>Bacteria</taxon>
        <taxon>Pseudomonadati</taxon>
        <taxon>Pseudomonadota</taxon>
        <taxon>Betaproteobacteria</taxon>
        <taxon>Burkholderiales</taxon>
        <taxon>Sphaerotilaceae</taxon>
        <taxon>Roseateles</taxon>
    </lineage>
</organism>
<sequence>APEWDDLDVDPADLVVIVGGAELGPYGSSRTRFAMEVSGELSAAGVLELAWTTGMVKWEDDPKAGWYDTETGELVPECEIVERYHDAVVERCGIREFVDDGAIDPDHASPLLVSVFLDKDFTFVVSSEADARAFVQFDPEHTVAR</sequence>
<dbReference type="GO" id="GO:0016746">
    <property type="term" value="F:acyltransferase activity"/>
    <property type="evidence" value="ECO:0007669"/>
    <property type="project" value="InterPro"/>
</dbReference>
<comment type="caution">
    <text evidence="1">The sequence shown here is derived from an EMBL/GenBank/DDBJ whole genome shotgun (WGS) entry which is preliminary data.</text>
</comment>
<reference evidence="1 2" key="1">
    <citation type="submission" date="2017-11" db="EMBL/GenBank/DDBJ databases">
        <title>Draft genome sequence of Mitsuaria sp. HWN-4.</title>
        <authorList>
            <person name="Gundlapally S.R."/>
        </authorList>
    </citation>
    <scope>NUCLEOTIDE SEQUENCE [LARGE SCALE GENOMIC DNA]</scope>
    <source>
        <strain evidence="1 2">HWN-4</strain>
    </source>
</reference>
<dbReference type="AlphaFoldDB" id="A0A2G9C1T4"/>
<evidence type="ECO:0000313" key="2">
    <source>
        <dbReference type="Proteomes" id="UP000231501"/>
    </source>
</evidence>
<feature type="non-terminal residue" evidence="1">
    <location>
        <position position="1"/>
    </location>
</feature>
<evidence type="ECO:0000313" key="1">
    <source>
        <dbReference type="EMBL" id="PIM50381.1"/>
    </source>
</evidence>
<feature type="non-terminal residue" evidence="1">
    <location>
        <position position="145"/>
    </location>
</feature>
<gene>
    <name evidence="1" type="ORF">CS062_25345</name>
</gene>
<dbReference type="RefSeq" id="WP_143742560.1">
    <property type="nucleotide sequence ID" value="NZ_PEOG01000221.1"/>
</dbReference>
<dbReference type="InterPro" id="IPR016039">
    <property type="entry name" value="Thiolase-like"/>
</dbReference>
<name>A0A2G9C1T4_9BURK</name>
<keyword evidence="2" id="KW-1185">Reference proteome</keyword>
<dbReference type="EMBL" id="PEOG01000221">
    <property type="protein sequence ID" value="PIM50381.1"/>
    <property type="molecule type" value="Genomic_DNA"/>
</dbReference>